<sequence length="559" mass="59794">MSHGGSPSAPTPLPSPRVIPAYAGNAANTRPTVSPTPVHPRMRGERTVAVMIRSAPYGSSPHARGTLLYLGNSLAEYRGIPACTGNASPTAGTSWTSSVHPRIRGERGYWRISAEKSGGSSPHMRGTPGHAPVHGLHLRFIPACAGDVPHSYPIPAPAAVHPRMRGERCLLTEQFTQTNGSSPHARGTQRVCRGHHVPGRFIPACAGNASMDRTNWPVSPVHPRMCGERTYGVSLMAARNGSSPHVRGTLSRLPEETDEGRFIPACAGNARRACGRAWPQAVHPRMCGERFCARELSALNTGSSPHVRGTPMAIVVGAEFSAVHPRMCGERLWISKSLPFFFGSSPHVRGTLLKRQPRPHPMRFIPACAGNAGRLPALGQSHAVHPRMCGERVVPGGNHDMLSGSSPHVRGTLLKRQPRPHPVRFIPACAGNAAWVQCSPSGTSVHPRMCGERVELADTEPVKVGSSPHVRGTPLAANRQAGSIRFIPACAGNARWRHSLASRPSVHPRMRGERAAPCPCRSSRAGSSPHARGTHGRVLVSDPQRRFIPACAGNAEIHT</sequence>
<dbReference type="AntiFam" id="ANF00057">
    <property type="entry name" value="Translation of E. coli type CRISPR repeat"/>
</dbReference>
<evidence type="ECO:0000313" key="3">
    <source>
        <dbReference type="Proteomes" id="UP000011021"/>
    </source>
</evidence>
<feature type="region of interest" description="Disordered" evidence="1">
    <location>
        <begin position="1"/>
        <end position="41"/>
    </location>
</feature>
<keyword evidence="3" id="KW-1185">Reference proteome</keyword>
<proteinExistence type="predicted"/>
<evidence type="ECO:0000313" key="2">
    <source>
        <dbReference type="EMBL" id="EFV94313.1"/>
    </source>
</evidence>
<comment type="caution">
    <text evidence="2">The sequence shown here is derived from an EMBL/GenBank/DDBJ whole genome shotgun (WGS) entry which is preliminary data.</text>
</comment>
<dbReference type="STRING" id="887898.HMPREF0551_2428"/>
<evidence type="ECO:0000256" key="1">
    <source>
        <dbReference type="SAM" id="MobiDB-lite"/>
    </source>
</evidence>
<reference evidence="2 3" key="1">
    <citation type="submission" date="2010-12" db="EMBL/GenBank/DDBJ databases">
        <authorList>
            <person name="Muzny D."/>
            <person name="Qin X."/>
            <person name="Deng J."/>
            <person name="Jiang H."/>
            <person name="Liu Y."/>
            <person name="Qu J."/>
            <person name="Song X.-Z."/>
            <person name="Zhang L."/>
            <person name="Thornton R."/>
            <person name="Coyle M."/>
            <person name="Francisco L."/>
            <person name="Jackson L."/>
            <person name="Javaid M."/>
            <person name="Korchina V."/>
            <person name="Kovar C."/>
            <person name="Mata R."/>
            <person name="Mathew T."/>
            <person name="Ngo R."/>
            <person name="Nguyen L."/>
            <person name="Nguyen N."/>
            <person name="Okwuonu G."/>
            <person name="Ongeri F."/>
            <person name="Pham C."/>
            <person name="Simmons D."/>
            <person name="Wilczek-Boney K."/>
            <person name="Hale W."/>
            <person name="Jakkamsetti A."/>
            <person name="Pham P."/>
            <person name="Ruth R."/>
            <person name="San Lucas F."/>
            <person name="Warren J."/>
            <person name="Zhang J."/>
            <person name="Zhao Z."/>
            <person name="Zhou C."/>
            <person name="Zhu D."/>
            <person name="Lee S."/>
            <person name="Bess C."/>
            <person name="Blankenburg K."/>
            <person name="Forbes L."/>
            <person name="Fu Q."/>
            <person name="Gubbala S."/>
            <person name="Hirani K."/>
            <person name="Jayaseelan J.C."/>
            <person name="Lara F."/>
            <person name="Munidasa M."/>
            <person name="Palculict T."/>
            <person name="Patil S."/>
            <person name="Pu L.-L."/>
            <person name="Saada N."/>
            <person name="Tang L."/>
            <person name="Weissenberger G."/>
            <person name="Zhu Y."/>
            <person name="Hemphill L."/>
            <person name="Shang Y."/>
            <person name="Youmans B."/>
            <person name="Ayvaz T."/>
            <person name="Ross M."/>
            <person name="Santibanez J."/>
            <person name="Aqrawi P."/>
            <person name="Gross S."/>
            <person name="Joshi V."/>
            <person name="Fowler G."/>
            <person name="Nazareth L."/>
            <person name="Reid J."/>
            <person name="Worley K."/>
            <person name="Petrosino J."/>
            <person name="Highlander S."/>
            <person name="Gibbs R."/>
        </authorList>
    </citation>
    <scope>NUCLEOTIDE SEQUENCE [LARGE SCALE GENOMIC DNA]</scope>
    <source>
        <strain evidence="2 3">ATCC 51599</strain>
    </source>
</reference>
<protein>
    <submittedName>
        <fullName evidence="2">Uncharacterized protein</fullName>
    </submittedName>
</protein>
<feature type="region of interest" description="Disordered" evidence="1">
    <location>
        <begin position="503"/>
        <end position="536"/>
    </location>
</feature>
<dbReference type="AlphaFoldDB" id="E7S0G4"/>
<dbReference type="EMBL" id="AEQP01000022">
    <property type="protein sequence ID" value="EFV94313.1"/>
    <property type="molecule type" value="Genomic_DNA"/>
</dbReference>
<accession>E7S0G4</accession>
<dbReference type="HOGENOM" id="CLU_043493_0_0_4"/>
<name>E7S0G4_9BURK</name>
<feature type="compositionally biased region" description="Polar residues" evidence="1">
    <location>
        <begin position="26"/>
        <end position="35"/>
    </location>
</feature>
<dbReference type="Proteomes" id="UP000011021">
    <property type="component" value="Unassembled WGS sequence"/>
</dbReference>
<organism evidence="2 3">
    <name type="scientific">Lautropia mirabilis ATCC 51599</name>
    <dbReference type="NCBI Taxonomy" id="887898"/>
    <lineage>
        <taxon>Bacteria</taxon>
        <taxon>Pseudomonadati</taxon>
        <taxon>Pseudomonadota</taxon>
        <taxon>Betaproteobacteria</taxon>
        <taxon>Burkholderiales</taxon>
        <taxon>Burkholderiaceae</taxon>
        <taxon>Lautropia</taxon>
    </lineage>
</organism>
<dbReference type="eggNOG" id="ENOG5032V99">
    <property type="taxonomic scope" value="Bacteria"/>
</dbReference>
<gene>
    <name evidence="2" type="ORF">HMPREF0551_2428</name>
</gene>
<dbReference type="AntiFam" id="ANF00006">
    <property type="entry name" value="Translation of CRISPR region"/>
</dbReference>